<dbReference type="EMBL" id="CABFWN010000002">
    <property type="protein sequence ID" value="VUG17273.1"/>
    <property type="molecule type" value="Genomic_DNA"/>
</dbReference>
<feature type="region of interest" description="Disordered" evidence="1">
    <location>
        <begin position="166"/>
        <end position="199"/>
    </location>
</feature>
<evidence type="ECO:0000256" key="1">
    <source>
        <dbReference type="SAM" id="MobiDB-lite"/>
    </source>
</evidence>
<organism evidence="2 3">
    <name type="scientific">Dekkera bruxellensis</name>
    <name type="common">Brettanomyces custersii</name>
    <dbReference type="NCBI Taxonomy" id="5007"/>
    <lineage>
        <taxon>Eukaryota</taxon>
        <taxon>Fungi</taxon>
        <taxon>Dikarya</taxon>
        <taxon>Ascomycota</taxon>
        <taxon>Saccharomycotina</taxon>
        <taxon>Pichiomycetes</taxon>
        <taxon>Pichiales</taxon>
        <taxon>Pichiaceae</taxon>
        <taxon>Brettanomyces</taxon>
    </lineage>
</organism>
<dbReference type="AlphaFoldDB" id="A0A7D9CX18"/>
<name>A0A7D9CX18_DEKBR</name>
<feature type="compositionally biased region" description="Basic and acidic residues" evidence="1">
    <location>
        <begin position="307"/>
        <end position="319"/>
    </location>
</feature>
<sequence>MNGNSQLYSREYTAGNCAKPIGKKTSRLDLIDNTQLTSFPLAHPIGEEDESLVAGGEYESPFTSDRTITDKENRCQAKGGTTVGKSKWNSCRMAQRNSRKRPLEEVNESEPLVLVEDYIEDAESIFKNLEPQNGCLPNTRSRTYGHKCRKRISVLDFKESMKQESTGCSTRRAIPEPSFMSGNQNFSAQGGSSGDNSKRASLSMYSLELKHKPSAFSTISTLSSVTSGHDDTEPYVREIIEEQPSVARESGRLKYCVICDRPLYETSSLIPANRNFKELVCSDCFEEYENIWGSLKAMYSQEEEEEERKCGEKEEKEMQSTDNATDYSVNSSEAETESSCFANNTTLQGTECETQNTAILDTYSASNNQHSNLLTDCTFSSKYTASECSVSRMSSDTYKNGLLERTIHKLKMIKKRDDSIRSRLLRHKRSTLSTWIMGDRNRRDNRPTKKRASTRSMGKFNMHTYRENQSA</sequence>
<feature type="region of interest" description="Disordered" evidence="1">
    <location>
        <begin position="436"/>
        <end position="471"/>
    </location>
</feature>
<reference evidence="2 3" key="1">
    <citation type="submission" date="2019-07" db="EMBL/GenBank/DDBJ databases">
        <authorList>
            <person name="Friedrich A."/>
            <person name="Schacherer J."/>
        </authorList>
    </citation>
    <scope>NUCLEOTIDE SEQUENCE [LARGE SCALE GENOMIC DNA]</scope>
</reference>
<protein>
    <submittedName>
        <fullName evidence="2">DEBR0S2_02850g1_1</fullName>
    </submittedName>
</protein>
<gene>
    <name evidence="2" type="ORF">DEBR0S2_02850G</name>
</gene>
<feature type="region of interest" description="Disordered" evidence="1">
    <location>
        <begin position="303"/>
        <end position="328"/>
    </location>
</feature>
<proteinExistence type="predicted"/>
<accession>A0A7D9CX18</accession>
<keyword evidence="3" id="KW-1185">Reference proteome</keyword>
<feature type="compositionally biased region" description="Polar residues" evidence="1">
    <location>
        <begin position="180"/>
        <end position="190"/>
    </location>
</feature>
<dbReference type="Proteomes" id="UP000478008">
    <property type="component" value="Unassembled WGS sequence"/>
</dbReference>
<evidence type="ECO:0000313" key="3">
    <source>
        <dbReference type="Proteomes" id="UP000478008"/>
    </source>
</evidence>
<evidence type="ECO:0000313" key="2">
    <source>
        <dbReference type="EMBL" id="VUG17273.1"/>
    </source>
</evidence>